<organism evidence="1 2">
    <name type="scientific">Plakobranchus ocellatus</name>
    <dbReference type="NCBI Taxonomy" id="259542"/>
    <lineage>
        <taxon>Eukaryota</taxon>
        <taxon>Metazoa</taxon>
        <taxon>Spiralia</taxon>
        <taxon>Lophotrochozoa</taxon>
        <taxon>Mollusca</taxon>
        <taxon>Gastropoda</taxon>
        <taxon>Heterobranchia</taxon>
        <taxon>Euthyneura</taxon>
        <taxon>Panpulmonata</taxon>
        <taxon>Sacoglossa</taxon>
        <taxon>Placobranchoidea</taxon>
        <taxon>Plakobranchidae</taxon>
        <taxon>Plakobranchus</taxon>
    </lineage>
</organism>
<proteinExistence type="predicted"/>
<sequence length="208" mass="22871">MKAGSQPDSHVRAGIFRVSFPLCQSFERKLSLDPSVSSQNCDMAVLSLGRQDCAPAPIAFWSIVVMPVHNKVNSGFEALRQANSRVAGLEPATEGVPADLKTDSLGTVQPTPGQVKRTVFDCVQPVHKKQKYLSGVSFPLALAFNTYLTLYRSPRGVNTYLTCYRGLHAVNTYLTLYRRFSRCCSVRLHGLVSIECAHTEMELSTSDA</sequence>
<accession>A0AAV4CHG9</accession>
<comment type="caution">
    <text evidence="1">The sequence shown here is derived from an EMBL/GenBank/DDBJ whole genome shotgun (WGS) entry which is preliminary data.</text>
</comment>
<gene>
    <name evidence="1" type="ORF">PoB_005738200</name>
</gene>
<evidence type="ECO:0000313" key="2">
    <source>
        <dbReference type="Proteomes" id="UP000735302"/>
    </source>
</evidence>
<name>A0AAV4CHG9_9GAST</name>
<reference evidence="1 2" key="1">
    <citation type="journal article" date="2021" name="Elife">
        <title>Chloroplast acquisition without the gene transfer in kleptoplastic sea slugs, Plakobranchus ocellatus.</title>
        <authorList>
            <person name="Maeda T."/>
            <person name="Takahashi S."/>
            <person name="Yoshida T."/>
            <person name="Shimamura S."/>
            <person name="Takaki Y."/>
            <person name="Nagai Y."/>
            <person name="Toyoda A."/>
            <person name="Suzuki Y."/>
            <person name="Arimoto A."/>
            <person name="Ishii H."/>
            <person name="Satoh N."/>
            <person name="Nishiyama T."/>
            <person name="Hasebe M."/>
            <person name="Maruyama T."/>
            <person name="Minagawa J."/>
            <person name="Obokata J."/>
            <person name="Shigenobu S."/>
        </authorList>
    </citation>
    <scope>NUCLEOTIDE SEQUENCE [LARGE SCALE GENOMIC DNA]</scope>
</reference>
<dbReference type="AlphaFoldDB" id="A0AAV4CHG9"/>
<dbReference type="Proteomes" id="UP000735302">
    <property type="component" value="Unassembled WGS sequence"/>
</dbReference>
<evidence type="ECO:0000313" key="1">
    <source>
        <dbReference type="EMBL" id="GFO30877.1"/>
    </source>
</evidence>
<protein>
    <submittedName>
        <fullName evidence="1">Uncharacterized protein</fullName>
    </submittedName>
</protein>
<keyword evidence="2" id="KW-1185">Reference proteome</keyword>
<dbReference type="EMBL" id="BLXT01006265">
    <property type="protein sequence ID" value="GFO30877.1"/>
    <property type="molecule type" value="Genomic_DNA"/>
</dbReference>